<dbReference type="GeneID" id="85224254"/>
<evidence type="ECO:0000256" key="1">
    <source>
        <dbReference type="ARBA" id="ARBA00004123"/>
    </source>
</evidence>
<evidence type="ECO:0000313" key="6">
    <source>
        <dbReference type="EMBL" id="WFD37658.1"/>
    </source>
</evidence>
<dbReference type="InterPro" id="IPR003021">
    <property type="entry name" value="Rad1_Rec1_Rad17"/>
</dbReference>
<dbReference type="RefSeq" id="XP_060120555.1">
    <property type="nucleotide sequence ID" value="XM_060264572.1"/>
</dbReference>
<name>A0AAF0F3M7_9BASI</name>
<dbReference type="Proteomes" id="UP001217754">
    <property type="component" value="Chromosome 1"/>
</dbReference>
<sequence length="323" mass="35397">MTAAGDVLHARLADASMLMALLKAVNFASFATVSISASGLEVVSEMNQTVQAHAYLYASIFDEYTFTPPENWHEFGRTQEESDEEEDTQPYICFEVNASTIVQCLGLFESRMGNATSREGLADVARRRGEYVEIVYRAVGEPLCLRMHTGRLEMGFRLRTLDSSLTPSLQFSPDDTVAQVIMKSEWLSRAFQELDAGGETRVQVRFTPSNPARSGQGTLLLNTEGSYGSTEISFSHESQVTEKFDCVAAADHGYPLQCVGYMLQASKSSIKTSLRVDEQGMLSAQFMIASHRVPAAVPRTAPPLSVASSGHAFVEFLCCPLSE</sequence>
<keyword evidence="5" id="KW-0539">Nucleus</keyword>
<dbReference type="GO" id="GO:0006281">
    <property type="term" value="P:DNA repair"/>
    <property type="evidence" value="ECO:0007669"/>
    <property type="project" value="UniProtKB-KW"/>
</dbReference>
<proteinExistence type="inferred from homology"/>
<comment type="subcellular location">
    <subcellularLocation>
        <location evidence="1">Nucleus</location>
    </subcellularLocation>
</comment>
<evidence type="ECO:0000256" key="5">
    <source>
        <dbReference type="ARBA" id="ARBA00023242"/>
    </source>
</evidence>
<comment type="similarity">
    <text evidence="2">Belongs to the rad1 family.</text>
</comment>
<dbReference type="PANTHER" id="PTHR10870">
    <property type="entry name" value="CELL CYCLE CHECKPOINT PROTEIN RAD1"/>
    <property type="match status" value="1"/>
</dbReference>
<protein>
    <submittedName>
        <fullName evidence="6">Uncharacterized protein</fullName>
    </submittedName>
</protein>
<dbReference type="AlphaFoldDB" id="A0AAF0F3M7"/>
<evidence type="ECO:0000256" key="4">
    <source>
        <dbReference type="ARBA" id="ARBA00023204"/>
    </source>
</evidence>
<keyword evidence="3" id="KW-0227">DNA damage</keyword>
<organism evidence="6 7">
    <name type="scientific">Malassezia japonica</name>
    <dbReference type="NCBI Taxonomy" id="223818"/>
    <lineage>
        <taxon>Eukaryota</taxon>
        <taxon>Fungi</taxon>
        <taxon>Dikarya</taxon>
        <taxon>Basidiomycota</taxon>
        <taxon>Ustilaginomycotina</taxon>
        <taxon>Malasseziomycetes</taxon>
        <taxon>Malasseziales</taxon>
        <taxon>Malasseziaceae</taxon>
        <taxon>Malassezia</taxon>
    </lineage>
</organism>
<dbReference type="Pfam" id="PF02144">
    <property type="entry name" value="Rad1"/>
    <property type="match status" value="1"/>
</dbReference>
<dbReference type="Gene3D" id="3.70.10.10">
    <property type="match status" value="1"/>
</dbReference>
<dbReference type="EMBL" id="CP119958">
    <property type="protein sequence ID" value="WFD37658.1"/>
    <property type="molecule type" value="Genomic_DNA"/>
</dbReference>
<keyword evidence="4" id="KW-0234">DNA repair</keyword>
<dbReference type="GO" id="GO:0030896">
    <property type="term" value="C:checkpoint clamp complex"/>
    <property type="evidence" value="ECO:0007669"/>
    <property type="project" value="TreeGrafter"/>
</dbReference>
<keyword evidence="7" id="KW-1185">Reference proteome</keyword>
<dbReference type="GO" id="GO:0000077">
    <property type="term" value="P:DNA damage checkpoint signaling"/>
    <property type="evidence" value="ECO:0007669"/>
    <property type="project" value="InterPro"/>
</dbReference>
<evidence type="ECO:0000256" key="3">
    <source>
        <dbReference type="ARBA" id="ARBA00022763"/>
    </source>
</evidence>
<evidence type="ECO:0000256" key="2">
    <source>
        <dbReference type="ARBA" id="ARBA00010991"/>
    </source>
</evidence>
<evidence type="ECO:0000313" key="7">
    <source>
        <dbReference type="Proteomes" id="UP001217754"/>
    </source>
</evidence>
<dbReference type="PRINTS" id="PR01245">
    <property type="entry name" value="RAD1REC1"/>
</dbReference>
<dbReference type="PANTHER" id="PTHR10870:SF0">
    <property type="entry name" value="CELL CYCLE CHECKPOINT PROTEIN RAD1"/>
    <property type="match status" value="1"/>
</dbReference>
<accession>A0AAF0F3M7</accession>
<gene>
    <name evidence="6" type="ORF">MJAP1_000605</name>
</gene>
<reference evidence="6" key="1">
    <citation type="submission" date="2023-03" db="EMBL/GenBank/DDBJ databases">
        <title>Mating type loci evolution in Malassezia.</title>
        <authorList>
            <person name="Coelho M.A."/>
        </authorList>
    </citation>
    <scope>NUCLEOTIDE SEQUENCE</scope>
    <source>
        <strain evidence="6">CBS 9431</strain>
    </source>
</reference>